<feature type="transmembrane region" description="Helical" evidence="14">
    <location>
        <begin position="12"/>
        <end position="28"/>
    </location>
</feature>
<evidence type="ECO:0000256" key="13">
    <source>
        <dbReference type="ARBA" id="ARBA00023136"/>
    </source>
</evidence>
<dbReference type="EMBL" id="FOIF01000027">
    <property type="protein sequence ID" value="SES98102.1"/>
    <property type="molecule type" value="Genomic_DNA"/>
</dbReference>
<keyword evidence="12" id="KW-0902">Two-component regulatory system</keyword>
<gene>
    <name evidence="16" type="ORF">SAMN03080614_10277</name>
</gene>
<accession>A0A1I0AVU8</accession>
<evidence type="ECO:0000256" key="8">
    <source>
        <dbReference type="ARBA" id="ARBA00022741"/>
    </source>
</evidence>
<dbReference type="SUPFAM" id="SSF55874">
    <property type="entry name" value="ATPase domain of HSP90 chaperone/DNA topoisomerase II/histidine kinase"/>
    <property type="match status" value="1"/>
</dbReference>
<dbReference type="Gene3D" id="1.10.1760.20">
    <property type="match status" value="1"/>
</dbReference>
<protein>
    <recommendedName>
        <fullName evidence="3">histidine kinase</fullName>
        <ecNumber evidence="3">2.7.13.3</ecNumber>
    </recommendedName>
</protein>
<evidence type="ECO:0000256" key="10">
    <source>
        <dbReference type="ARBA" id="ARBA00022840"/>
    </source>
</evidence>
<evidence type="ECO:0000256" key="6">
    <source>
        <dbReference type="ARBA" id="ARBA00022679"/>
    </source>
</evidence>
<comment type="subcellular location">
    <subcellularLocation>
        <location evidence="2">Cell membrane</location>
        <topology evidence="2">Multi-pass membrane protein</topology>
    </subcellularLocation>
</comment>
<dbReference type="OrthoDB" id="505470at2"/>
<dbReference type="Gene3D" id="3.30.565.10">
    <property type="entry name" value="Histidine kinase-like ATPase, C-terminal domain"/>
    <property type="match status" value="1"/>
</dbReference>
<dbReference type="GO" id="GO:0071555">
    <property type="term" value="P:cell wall organization"/>
    <property type="evidence" value="ECO:0007669"/>
    <property type="project" value="InterPro"/>
</dbReference>
<dbReference type="CDD" id="cd00082">
    <property type="entry name" value="HisKA"/>
    <property type="match status" value="1"/>
</dbReference>
<organism evidence="16 17">
    <name type="scientific">Anaerobranca gottschalkii DSM 13577</name>
    <dbReference type="NCBI Taxonomy" id="1120990"/>
    <lineage>
        <taxon>Bacteria</taxon>
        <taxon>Bacillati</taxon>
        <taxon>Bacillota</taxon>
        <taxon>Clostridia</taxon>
        <taxon>Eubacteriales</taxon>
        <taxon>Proteinivoracaceae</taxon>
        <taxon>Anaerobranca</taxon>
    </lineage>
</organism>
<dbReference type="RefSeq" id="WP_091350822.1">
    <property type="nucleotide sequence ID" value="NZ_FOIF01000027.1"/>
</dbReference>
<keyword evidence="9 16" id="KW-0418">Kinase</keyword>
<keyword evidence="13 14" id="KW-0472">Membrane</keyword>
<feature type="transmembrane region" description="Helical" evidence="14">
    <location>
        <begin position="173"/>
        <end position="195"/>
    </location>
</feature>
<reference evidence="17" key="1">
    <citation type="submission" date="2016-10" db="EMBL/GenBank/DDBJ databases">
        <authorList>
            <person name="Varghese N."/>
            <person name="Submissions S."/>
        </authorList>
    </citation>
    <scope>NUCLEOTIDE SEQUENCE [LARGE SCALE GENOMIC DNA]</scope>
    <source>
        <strain evidence="17">DSM 13577</strain>
    </source>
</reference>
<dbReference type="InterPro" id="IPR036890">
    <property type="entry name" value="HATPase_C_sf"/>
</dbReference>
<dbReference type="GO" id="GO:0000155">
    <property type="term" value="F:phosphorelay sensor kinase activity"/>
    <property type="evidence" value="ECO:0007669"/>
    <property type="project" value="InterPro"/>
</dbReference>
<feature type="transmembrane region" description="Helical" evidence="14">
    <location>
        <begin position="140"/>
        <end position="161"/>
    </location>
</feature>
<keyword evidence="17" id="KW-1185">Reference proteome</keyword>
<proteinExistence type="predicted"/>
<dbReference type="InterPro" id="IPR036097">
    <property type="entry name" value="HisK_dim/P_sf"/>
</dbReference>
<keyword evidence="6" id="KW-0808">Transferase</keyword>
<evidence type="ECO:0000313" key="16">
    <source>
        <dbReference type="EMBL" id="SES98102.1"/>
    </source>
</evidence>
<dbReference type="Proteomes" id="UP000243819">
    <property type="component" value="Unassembled WGS sequence"/>
</dbReference>
<dbReference type="InterPro" id="IPR004358">
    <property type="entry name" value="Sig_transdc_His_kin-like_C"/>
</dbReference>
<evidence type="ECO:0000256" key="1">
    <source>
        <dbReference type="ARBA" id="ARBA00000085"/>
    </source>
</evidence>
<evidence type="ECO:0000256" key="5">
    <source>
        <dbReference type="ARBA" id="ARBA00022553"/>
    </source>
</evidence>
<dbReference type="InterPro" id="IPR011620">
    <property type="entry name" value="Sig_transdc_His_kinase_LytS_TM"/>
</dbReference>
<keyword evidence="8" id="KW-0547">Nucleotide-binding</keyword>
<evidence type="ECO:0000256" key="4">
    <source>
        <dbReference type="ARBA" id="ARBA00022475"/>
    </source>
</evidence>
<evidence type="ECO:0000256" key="7">
    <source>
        <dbReference type="ARBA" id="ARBA00022692"/>
    </source>
</evidence>
<keyword evidence="11 14" id="KW-1133">Transmembrane helix</keyword>
<dbReference type="PANTHER" id="PTHR43065">
    <property type="entry name" value="SENSOR HISTIDINE KINASE"/>
    <property type="match status" value="1"/>
</dbReference>
<dbReference type="SMART" id="SM00388">
    <property type="entry name" value="HisKA"/>
    <property type="match status" value="1"/>
</dbReference>
<evidence type="ECO:0000256" key="9">
    <source>
        <dbReference type="ARBA" id="ARBA00022777"/>
    </source>
</evidence>
<dbReference type="InterPro" id="IPR003661">
    <property type="entry name" value="HisK_dim/P_dom"/>
</dbReference>
<dbReference type="PROSITE" id="PS50109">
    <property type="entry name" value="HIS_KIN"/>
    <property type="match status" value="1"/>
</dbReference>
<keyword evidence="4" id="KW-1003">Cell membrane</keyword>
<comment type="catalytic activity">
    <reaction evidence="1">
        <text>ATP + protein L-histidine = ADP + protein N-phospho-L-histidine.</text>
        <dbReference type="EC" id="2.7.13.3"/>
    </reaction>
</comment>
<dbReference type="Pfam" id="PF07694">
    <property type="entry name" value="5TM-5TMR_LYT"/>
    <property type="match status" value="1"/>
</dbReference>
<dbReference type="InterPro" id="IPR003594">
    <property type="entry name" value="HATPase_dom"/>
</dbReference>
<evidence type="ECO:0000313" key="17">
    <source>
        <dbReference type="Proteomes" id="UP000243819"/>
    </source>
</evidence>
<feature type="domain" description="Histidine kinase" evidence="15">
    <location>
        <begin position="223"/>
        <end position="431"/>
    </location>
</feature>
<evidence type="ECO:0000256" key="14">
    <source>
        <dbReference type="SAM" id="Phobius"/>
    </source>
</evidence>
<name>A0A1I0AVU8_9FIRM</name>
<dbReference type="Pfam" id="PF02518">
    <property type="entry name" value="HATPase_c"/>
    <property type="match status" value="1"/>
</dbReference>
<dbReference type="PANTHER" id="PTHR43065:SF46">
    <property type="entry name" value="C4-DICARBOXYLATE TRANSPORT SENSOR PROTEIN DCTB"/>
    <property type="match status" value="1"/>
</dbReference>
<evidence type="ECO:0000256" key="2">
    <source>
        <dbReference type="ARBA" id="ARBA00004651"/>
    </source>
</evidence>
<evidence type="ECO:0000259" key="15">
    <source>
        <dbReference type="PROSITE" id="PS50109"/>
    </source>
</evidence>
<evidence type="ECO:0000256" key="3">
    <source>
        <dbReference type="ARBA" id="ARBA00012438"/>
    </source>
</evidence>
<dbReference type="GO" id="GO:0005886">
    <property type="term" value="C:plasma membrane"/>
    <property type="evidence" value="ECO:0007669"/>
    <property type="project" value="UniProtKB-SubCell"/>
</dbReference>
<evidence type="ECO:0000256" key="11">
    <source>
        <dbReference type="ARBA" id="ARBA00022989"/>
    </source>
</evidence>
<dbReference type="Pfam" id="PF00512">
    <property type="entry name" value="HisKA"/>
    <property type="match status" value="1"/>
</dbReference>
<sequence length="440" mass="50215">MFYMNEFDEIIRGLLLNVSLILLPPFIYESFKLDKMGYVSKKVKPHEVAILTSISVILCMTFAIPLFNGHLYDLRMIPVLVSFFYGGIWSGLATVTVMFLYRWYLFSEGFYTMIVVYSFVVIIAAYISPRYFYLRRRDKFLIAATITIIAMLLMFIATYLMNIKKGDFYIIELIKFFLLFTLIKILALHFTIYILEGFVEKRELRIELQRVDRLNTAGGLAASIAHEIRNPLTVAKGFMQLIQNKGENLSQEKIKEYLEMAITETNRAEKVIADFLSFANPSVENQSLINVSDLISMACNIMYSYATLNNVSINKNLEKGCYLITDENKLTQIFVNIIKNSIEAMPKGGEIDVRVFKDKKNVVIEVEDYGVGMTKEEIAKLGTPFYSLKTSGTGLGLMVSYKYVQILGGKIKVESEKGKGTKFILIFPIYDKAPQEDTNG</sequence>
<dbReference type="EC" id="2.7.13.3" evidence="3"/>
<feature type="transmembrane region" description="Helical" evidence="14">
    <location>
        <begin position="110"/>
        <end position="128"/>
    </location>
</feature>
<dbReference type="GO" id="GO:0005524">
    <property type="term" value="F:ATP binding"/>
    <property type="evidence" value="ECO:0007669"/>
    <property type="project" value="UniProtKB-KW"/>
</dbReference>
<keyword evidence="7 14" id="KW-0812">Transmembrane</keyword>
<feature type="transmembrane region" description="Helical" evidence="14">
    <location>
        <begin position="79"/>
        <end position="104"/>
    </location>
</feature>
<feature type="transmembrane region" description="Helical" evidence="14">
    <location>
        <begin position="48"/>
        <end position="67"/>
    </location>
</feature>
<keyword evidence="5" id="KW-0597">Phosphoprotein</keyword>
<keyword evidence="10" id="KW-0067">ATP-binding</keyword>
<dbReference type="SMART" id="SM00387">
    <property type="entry name" value="HATPase_c"/>
    <property type="match status" value="1"/>
</dbReference>
<dbReference type="AlphaFoldDB" id="A0A1I0AVU8"/>
<evidence type="ECO:0000256" key="12">
    <source>
        <dbReference type="ARBA" id="ARBA00023012"/>
    </source>
</evidence>
<dbReference type="Gene3D" id="1.10.287.130">
    <property type="match status" value="1"/>
</dbReference>
<dbReference type="SUPFAM" id="SSF47384">
    <property type="entry name" value="Homodimeric domain of signal transducing histidine kinase"/>
    <property type="match status" value="1"/>
</dbReference>
<dbReference type="STRING" id="1120990.SAMN03080614_10277"/>
<dbReference type="PRINTS" id="PR00344">
    <property type="entry name" value="BCTRLSENSOR"/>
</dbReference>
<dbReference type="InterPro" id="IPR005467">
    <property type="entry name" value="His_kinase_dom"/>
</dbReference>